<dbReference type="GO" id="GO:0016020">
    <property type="term" value="C:membrane"/>
    <property type="evidence" value="ECO:0007669"/>
    <property type="project" value="InterPro"/>
</dbReference>
<evidence type="ECO:0000256" key="3">
    <source>
        <dbReference type="ARBA" id="ARBA00022448"/>
    </source>
</evidence>
<feature type="domain" description="ABC transporter" evidence="12">
    <location>
        <begin position="556"/>
        <end position="793"/>
    </location>
</feature>
<dbReference type="PANTHER" id="PTHR43394:SF19">
    <property type="entry name" value="ABC TRANSPORTER B FAMILY"/>
    <property type="match status" value="1"/>
</dbReference>
<feature type="transmembrane region" description="Helical" evidence="11">
    <location>
        <begin position="131"/>
        <end position="155"/>
    </location>
</feature>
<dbReference type="GO" id="GO:0016887">
    <property type="term" value="F:ATP hydrolysis activity"/>
    <property type="evidence" value="ECO:0007669"/>
    <property type="project" value="InterPro"/>
</dbReference>
<evidence type="ECO:0000256" key="7">
    <source>
        <dbReference type="ARBA" id="ARBA00022856"/>
    </source>
</evidence>
<dbReference type="InterPro" id="IPR036640">
    <property type="entry name" value="ABC1_TM_sf"/>
</dbReference>
<dbReference type="GO" id="GO:0015421">
    <property type="term" value="F:ABC-type oligopeptide transporter activity"/>
    <property type="evidence" value="ECO:0007669"/>
    <property type="project" value="TreeGrafter"/>
</dbReference>
<comment type="similarity">
    <text evidence="2">Belongs to the ABC transporter superfamily. ABCB family. MHC peptide exporter (TC 3.A.1.209) subfamily.</text>
</comment>
<keyword evidence="3" id="KW-0813">Transport</keyword>
<dbReference type="InterPro" id="IPR027417">
    <property type="entry name" value="P-loop_NTPase"/>
</dbReference>
<feature type="transmembrane region" description="Helical" evidence="11">
    <location>
        <begin position="102"/>
        <end position="125"/>
    </location>
</feature>
<evidence type="ECO:0000256" key="4">
    <source>
        <dbReference type="ARBA" id="ARBA00022692"/>
    </source>
</evidence>
<dbReference type="FunFam" id="1.20.1560.10:FF:000154">
    <property type="entry name" value="HAlF transporter (PGP related)"/>
    <property type="match status" value="1"/>
</dbReference>
<dbReference type="CDD" id="cd18572">
    <property type="entry name" value="ABC_6TM_TAP"/>
    <property type="match status" value="1"/>
</dbReference>
<feature type="transmembrane region" description="Helical" evidence="11">
    <location>
        <begin position="239"/>
        <end position="257"/>
    </location>
</feature>
<dbReference type="Gene3D" id="3.40.50.300">
    <property type="entry name" value="P-loop containing nucleotide triphosphate hydrolases"/>
    <property type="match status" value="1"/>
</dbReference>
<evidence type="ECO:0000259" key="12">
    <source>
        <dbReference type="PROSITE" id="PS50893"/>
    </source>
</evidence>
<keyword evidence="7" id="KW-0653">Protein transport</keyword>
<keyword evidence="7" id="KW-0571">Peptide transport</keyword>
<feature type="transmembrane region" description="Helical" evidence="11">
    <location>
        <begin position="20"/>
        <end position="45"/>
    </location>
</feature>
<dbReference type="InterPro" id="IPR003439">
    <property type="entry name" value="ABC_transporter-like_ATP-bd"/>
</dbReference>
<keyword evidence="14" id="KW-1185">Reference proteome</keyword>
<dbReference type="PROSITE" id="PS00211">
    <property type="entry name" value="ABC_TRANSPORTER_1"/>
    <property type="match status" value="1"/>
</dbReference>
<dbReference type="SUPFAM" id="SSF90123">
    <property type="entry name" value="ABC transporter transmembrane region"/>
    <property type="match status" value="1"/>
</dbReference>
<evidence type="ECO:0000313" key="14">
    <source>
        <dbReference type="Proteomes" id="UP000887578"/>
    </source>
</evidence>
<dbReference type="GO" id="GO:0005524">
    <property type="term" value="F:ATP binding"/>
    <property type="evidence" value="ECO:0007669"/>
    <property type="project" value="UniProtKB-KW"/>
</dbReference>
<evidence type="ECO:0000256" key="2">
    <source>
        <dbReference type="ARBA" id="ARBA00006493"/>
    </source>
</evidence>
<evidence type="ECO:0000256" key="10">
    <source>
        <dbReference type="ARBA" id="ARBA00023136"/>
    </source>
</evidence>
<dbReference type="GO" id="GO:0012505">
    <property type="term" value="C:endomembrane system"/>
    <property type="evidence" value="ECO:0007669"/>
    <property type="project" value="UniProtKB-SubCell"/>
</dbReference>
<dbReference type="InterPro" id="IPR017871">
    <property type="entry name" value="ABC_transporter-like_CS"/>
</dbReference>
<dbReference type="PIRSF" id="PIRSF002773">
    <property type="entry name" value="ABC_prm/ATPase_B"/>
    <property type="match status" value="1"/>
</dbReference>
<evidence type="ECO:0000313" key="15">
    <source>
        <dbReference type="WBParaSite" id="PDA_v2.g13649.t1"/>
    </source>
</evidence>
<dbReference type="InterPro" id="IPR011527">
    <property type="entry name" value="ABC1_TM_dom"/>
</dbReference>
<keyword evidence="5" id="KW-0547">Nucleotide-binding</keyword>
<dbReference type="SMART" id="SM00382">
    <property type="entry name" value="AAA"/>
    <property type="match status" value="1"/>
</dbReference>
<dbReference type="WBParaSite" id="PDA_v2.g13649.t1">
    <property type="protein sequence ID" value="PDA_v2.g13649.t1"/>
    <property type="gene ID" value="PDA_v2.g13649"/>
</dbReference>
<feature type="domain" description="ABC transmembrane type-1" evidence="13">
    <location>
        <begin position="243"/>
        <end position="523"/>
    </location>
</feature>
<dbReference type="InterPro" id="IPR003593">
    <property type="entry name" value="AAA+_ATPase"/>
</dbReference>
<feature type="transmembrane region" description="Helical" evidence="11">
    <location>
        <begin position="277"/>
        <end position="310"/>
    </location>
</feature>
<dbReference type="AlphaFoldDB" id="A0A914PFV8"/>
<keyword evidence="4 11" id="KW-0812">Transmembrane</keyword>
<dbReference type="PROSITE" id="PS50893">
    <property type="entry name" value="ABC_TRANSPORTER_2"/>
    <property type="match status" value="1"/>
</dbReference>
<name>A0A914PFV8_9BILA</name>
<keyword evidence="10 11" id="KW-0472">Membrane</keyword>
<evidence type="ECO:0000256" key="8">
    <source>
        <dbReference type="ARBA" id="ARBA00022967"/>
    </source>
</evidence>
<keyword evidence="6" id="KW-0067">ATP-binding</keyword>
<dbReference type="PANTHER" id="PTHR43394">
    <property type="entry name" value="ATP-DEPENDENT PERMEASE MDL1, MITOCHONDRIAL"/>
    <property type="match status" value="1"/>
</dbReference>
<dbReference type="SUPFAM" id="SSF52540">
    <property type="entry name" value="P-loop containing nucleoside triphosphate hydrolases"/>
    <property type="match status" value="1"/>
</dbReference>
<protein>
    <submittedName>
        <fullName evidence="15">Uncharacterized protein</fullName>
    </submittedName>
</protein>
<dbReference type="InterPro" id="IPR039421">
    <property type="entry name" value="Type_1_exporter"/>
</dbReference>
<dbReference type="Pfam" id="PF00664">
    <property type="entry name" value="ABC_membrane"/>
    <property type="match status" value="1"/>
</dbReference>
<dbReference type="FunFam" id="3.40.50.300:FF:000140">
    <property type="entry name" value="Lipid A export ATP-binding/permease protein MsbA"/>
    <property type="match status" value="1"/>
</dbReference>
<organism evidence="14 15">
    <name type="scientific">Panagrolaimus davidi</name>
    <dbReference type="NCBI Taxonomy" id="227884"/>
    <lineage>
        <taxon>Eukaryota</taxon>
        <taxon>Metazoa</taxon>
        <taxon>Ecdysozoa</taxon>
        <taxon>Nematoda</taxon>
        <taxon>Chromadorea</taxon>
        <taxon>Rhabditida</taxon>
        <taxon>Tylenchina</taxon>
        <taxon>Panagrolaimomorpha</taxon>
        <taxon>Panagrolaimoidea</taxon>
        <taxon>Panagrolaimidae</taxon>
        <taxon>Panagrolaimus</taxon>
    </lineage>
</organism>
<evidence type="ECO:0000256" key="11">
    <source>
        <dbReference type="SAM" id="Phobius"/>
    </source>
</evidence>
<dbReference type="Pfam" id="PF00005">
    <property type="entry name" value="ABC_tran"/>
    <property type="match status" value="1"/>
</dbReference>
<feature type="transmembrane region" description="Helical" evidence="11">
    <location>
        <begin position="76"/>
        <end position="95"/>
    </location>
</feature>
<evidence type="ECO:0000256" key="9">
    <source>
        <dbReference type="ARBA" id="ARBA00022989"/>
    </source>
</evidence>
<evidence type="ECO:0000259" key="13">
    <source>
        <dbReference type="PROSITE" id="PS50929"/>
    </source>
</evidence>
<dbReference type="Gene3D" id="1.20.1560.10">
    <property type="entry name" value="ABC transporter type 1, transmembrane domain"/>
    <property type="match status" value="1"/>
</dbReference>
<evidence type="ECO:0000256" key="5">
    <source>
        <dbReference type="ARBA" id="ARBA00022741"/>
    </source>
</evidence>
<comment type="subcellular location">
    <subcellularLocation>
        <location evidence="1">Endomembrane system</location>
        <topology evidence="1">Multi-pass membrane protein</topology>
    </subcellularLocation>
</comment>
<keyword evidence="8" id="KW-1278">Translocase</keyword>
<sequence length="815" mass="91652">MNKFHLKPFPSHSGTMMNKIILVLSATVIFVYFDLFISAAALGFYHSTLYFDFELIKHYFLFKDGYYSFYKSPIDFILFSILRSILLIIGICLFLKRGTPKWNLLFTGIELGIISFTFIKILAFSEYSEQLYFYGFWVSLLWNILASFMLCPIWFGIFRAEKLQIHTAALWSQADQDGDTRQLLVEEDTVVGIENGHGPTVTSSVPSEEKKDEDIEAERASTIKHMLNLLSYCKHHGRWFGTGFIFLVMFSVARVFQPYYTAKVVSNIIYGKEASEFLHSIIIMCSLCLVSSITGGLRGGCFSYATALVANKMRSDLFKSLINQEIGFFDERKTGEIMSRLTADCQTMSSTVSTNINVFARNMIMVIGSMIFMCTISWRLTFAVFVTAPLMGFITKIYGNYYDKLSESTQSKMAEANSIAEQALGTIRTVRSFACEHKEVNRFEEKLKATLKVNGQKSWAYLGYATLNEFGNNATLIAILFYGGHLVLTGKMTGDALFSFLLYQTQIAENVYAIGWVFTGIMEAVGASRKVFEYMEREPKIKNDGEFVPHFIYGKINFNNISFSYPTRPQTIVLDNVSFEVQLGRTVALVGPSGAGKSSIISLLEHFYEPSNGQILLDDNPINQIDHKLFHQKVSLVSQEPVLHDGTVRYNILYGCEEWATEEDMIEAAKLANIHDFIMESEKGYDTECGEKGVQMSGGQKQRIAIARALVRKPAVLILDEATSALDSESEHVIQEALANCVIGRSVIVIAHRLSTVEKADTIVVINKGKVIQTGDHKSLMQDIGGLYHSLVQRQLQTISEVDVAAAIERTDKLE</sequence>
<evidence type="ECO:0000256" key="1">
    <source>
        <dbReference type="ARBA" id="ARBA00004127"/>
    </source>
</evidence>
<dbReference type="PROSITE" id="PS50929">
    <property type="entry name" value="ABC_TM1F"/>
    <property type="match status" value="1"/>
</dbReference>
<dbReference type="CDD" id="cd03249">
    <property type="entry name" value="ABC_MTABC3_MDL1_MDL2"/>
    <property type="match status" value="1"/>
</dbReference>
<dbReference type="Proteomes" id="UP000887578">
    <property type="component" value="Unplaced"/>
</dbReference>
<proteinExistence type="inferred from homology"/>
<reference evidence="15" key="1">
    <citation type="submission" date="2022-11" db="UniProtKB">
        <authorList>
            <consortium name="WormBaseParasite"/>
        </authorList>
    </citation>
    <scope>IDENTIFICATION</scope>
</reference>
<keyword evidence="9 11" id="KW-1133">Transmembrane helix</keyword>
<feature type="transmembrane region" description="Helical" evidence="11">
    <location>
        <begin position="370"/>
        <end position="394"/>
    </location>
</feature>
<evidence type="ECO:0000256" key="6">
    <source>
        <dbReference type="ARBA" id="ARBA00022840"/>
    </source>
</evidence>
<accession>A0A914PFV8</accession>